<name>A0ACC1X8D0_MELAZ</name>
<sequence>MLNIQDEETASELEKLADCIMTELIFIVPLNIPGTKCHRTVKAVKELRQKLEAIIKQRKTDQKRELSESKDILSQLLQEKNKEGKDLSEFEIVNKVMALLIAAYDNPSITMVTIIKYLAELPHVYEQVRREQMEIANAKGPEELWTFEDTRKMKYTWSVICEVLRLEPPNSGTFREAITNISYDGYTIPKGWKLHWAVHASHENPEYFSEPAKFDPSRFEGNEIVPFGGGRHICPGKEYARLQLLVFVHNLIKKFRWEKVLPDEQMIRNPNLKPEKGLPIRLYPHKL</sequence>
<proteinExistence type="predicted"/>
<reference evidence="1 2" key="1">
    <citation type="journal article" date="2023" name="Science">
        <title>Complex scaffold remodeling in plant triterpene biosynthesis.</title>
        <authorList>
            <person name="De La Pena R."/>
            <person name="Hodgson H."/>
            <person name="Liu J.C."/>
            <person name="Stephenson M.J."/>
            <person name="Martin A.C."/>
            <person name="Owen C."/>
            <person name="Harkess A."/>
            <person name="Leebens-Mack J."/>
            <person name="Jimenez L.E."/>
            <person name="Osbourn A."/>
            <person name="Sattely E.S."/>
        </authorList>
    </citation>
    <scope>NUCLEOTIDE SEQUENCE [LARGE SCALE GENOMIC DNA]</scope>
    <source>
        <strain evidence="2">cv. JPN11</strain>
        <tissue evidence="1">Leaf</tissue>
    </source>
</reference>
<organism evidence="1 2">
    <name type="scientific">Melia azedarach</name>
    <name type="common">Chinaberry tree</name>
    <dbReference type="NCBI Taxonomy" id="155640"/>
    <lineage>
        <taxon>Eukaryota</taxon>
        <taxon>Viridiplantae</taxon>
        <taxon>Streptophyta</taxon>
        <taxon>Embryophyta</taxon>
        <taxon>Tracheophyta</taxon>
        <taxon>Spermatophyta</taxon>
        <taxon>Magnoliopsida</taxon>
        <taxon>eudicotyledons</taxon>
        <taxon>Gunneridae</taxon>
        <taxon>Pentapetalae</taxon>
        <taxon>rosids</taxon>
        <taxon>malvids</taxon>
        <taxon>Sapindales</taxon>
        <taxon>Meliaceae</taxon>
        <taxon>Melia</taxon>
    </lineage>
</organism>
<evidence type="ECO:0000313" key="2">
    <source>
        <dbReference type="Proteomes" id="UP001164539"/>
    </source>
</evidence>
<gene>
    <name evidence="1" type="ORF">OWV82_017742</name>
</gene>
<accession>A0ACC1X8D0</accession>
<keyword evidence="2" id="KW-1185">Reference proteome</keyword>
<comment type="caution">
    <text evidence="1">The sequence shown here is derived from an EMBL/GenBank/DDBJ whole genome shotgun (WGS) entry which is preliminary data.</text>
</comment>
<protein>
    <submittedName>
        <fullName evidence="1">Cytochrome P450</fullName>
    </submittedName>
</protein>
<evidence type="ECO:0000313" key="1">
    <source>
        <dbReference type="EMBL" id="KAJ4707660.1"/>
    </source>
</evidence>
<dbReference type="EMBL" id="CM051403">
    <property type="protein sequence ID" value="KAJ4707660.1"/>
    <property type="molecule type" value="Genomic_DNA"/>
</dbReference>
<dbReference type="Proteomes" id="UP001164539">
    <property type="component" value="Chromosome 10"/>
</dbReference>